<comment type="caution">
    <text evidence="1">The sequence shown here is derived from an EMBL/GenBank/DDBJ whole genome shotgun (WGS) entry which is preliminary data.</text>
</comment>
<dbReference type="AlphaFoldDB" id="A0A7X1G713"/>
<evidence type="ECO:0000313" key="2">
    <source>
        <dbReference type="Proteomes" id="UP000546173"/>
    </source>
</evidence>
<reference evidence="1 2" key="1">
    <citation type="submission" date="2020-08" db="EMBL/GenBank/DDBJ databases">
        <title>Pseudomonas sp. nov.</title>
        <authorList>
            <person name="Gieschler S."/>
            <person name="Fiedler G."/>
            <person name="Brinks E."/>
            <person name="Boehnlein C."/>
            <person name="Franz C.M.A.P."/>
            <person name="Kabisch J."/>
        </authorList>
    </citation>
    <scope>NUCLEOTIDE SEQUENCE [LARGE SCALE GENOMIC DNA]</scope>
    <source>
        <strain evidence="1 2">MBT-2</strain>
    </source>
</reference>
<evidence type="ECO:0000313" key="1">
    <source>
        <dbReference type="EMBL" id="MBC2679700.1"/>
    </source>
</evidence>
<name>A0A7X1G713_9PSED</name>
<dbReference type="EMBL" id="JACMYH010000004">
    <property type="protein sequence ID" value="MBC2679700.1"/>
    <property type="molecule type" value="Genomic_DNA"/>
</dbReference>
<organism evidence="1 2">
    <name type="scientific">Pseudomonas baltica</name>
    <dbReference type="NCBI Taxonomy" id="2762576"/>
    <lineage>
        <taxon>Bacteria</taxon>
        <taxon>Pseudomonadati</taxon>
        <taxon>Pseudomonadota</taxon>
        <taxon>Gammaproteobacteria</taxon>
        <taxon>Pseudomonadales</taxon>
        <taxon>Pseudomonadaceae</taxon>
        <taxon>Pseudomonas</taxon>
    </lineage>
</organism>
<gene>
    <name evidence="1" type="ORF">H7993_14985</name>
</gene>
<sequence>MDESKIDQWSDEYVLNRHLTPLLEHYDVKWRGHGRLYVDYQRHNIETAQRIVTDLSIALGVSTSAVGFRLMQLNWLKDVRRASHASTHGSNPGTGWHVGHGTTRIVTFA</sequence>
<dbReference type="RefSeq" id="WP_185794863.1">
    <property type="nucleotide sequence ID" value="NZ_JACMYH010000004.1"/>
</dbReference>
<keyword evidence="2" id="KW-1185">Reference proteome</keyword>
<accession>A0A7X1G713</accession>
<protein>
    <submittedName>
        <fullName evidence="1">Uncharacterized protein</fullName>
    </submittedName>
</protein>
<proteinExistence type="predicted"/>
<dbReference type="Proteomes" id="UP000546173">
    <property type="component" value="Unassembled WGS sequence"/>
</dbReference>